<keyword evidence="10" id="KW-1185">Reference proteome</keyword>
<proteinExistence type="inferred from homology"/>
<keyword evidence="3" id="KW-0813">Transport</keyword>
<evidence type="ECO:0000256" key="5">
    <source>
        <dbReference type="ARBA" id="ARBA00022692"/>
    </source>
</evidence>
<dbReference type="PANTHER" id="PTHR21716">
    <property type="entry name" value="TRANSMEMBRANE PROTEIN"/>
    <property type="match status" value="1"/>
</dbReference>
<name>A0AAW4FWM6_9HYPH</name>
<evidence type="ECO:0000256" key="8">
    <source>
        <dbReference type="SAM" id="Phobius"/>
    </source>
</evidence>
<feature type="transmembrane region" description="Helical" evidence="8">
    <location>
        <begin position="269"/>
        <end position="290"/>
    </location>
</feature>
<keyword evidence="7 8" id="KW-0472">Membrane</keyword>
<evidence type="ECO:0000256" key="6">
    <source>
        <dbReference type="ARBA" id="ARBA00022989"/>
    </source>
</evidence>
<evidence type="ECO:0000256" key="4">
    <source>
        <dbReference type="ARBA" id="ARBA00022475"/>
    </source>
</evidence>
<sequence length="358" mass="39041">MRIVQPATFWIAVSAVALVALVLLREILLPFVVGALLAYLLVPAVDRLERFGINRSFAALAVILPLIVGIIAVMLVMFPVIIGELRFFIDEFPRYITRLQSLMTEASGRWMHDIMGENLHIEQSSVDVVRAMGSKWLDGFLSSLWSSGRALISLLSLLVVTPIIAIYLAIDWHRMIATIDGWLAPEYRDDGRALGREIHDTVAGFVRGQVAICLILAVLYTAALKLTGLNHAILIGIAAGLISFVPYLGAATGILISVCVAVDQFWPNWAPVAVVGGIFIVGEMLADYVLSPRLIGRRVNLNPVWMMFALFAFGWLFGFIGVLLAIPIAASLGVVLRFARRKSLASAGHNVLNSPGTE</sequence>
<dbReference type="GO" id="GO:0055085">
    <property type="term" value="P:transmembrane transport"/>
    <property type="evidence" value="ECO:0007669"/>
    <property type="project" value="TreeGrafter"/>
</dbReference>
<feature type="transmembrane region" description="Helical" evidence="8">
    <location>
        <begin position="310"/>
        <end position="336"/>
    </location>
</feature>
<comment type="caution">
    <text evidence="9">The sequence shown here is derived from an EMBL/GenBank/DDBJ whole genome shotgun (WGS) entry which is preliminary data.</text>
</comment>
<feature type="transmembrane region" description="Helical" evidence="8">
    <location>
        <begin position="229"/>
        <end position="262"/>
    </location>
</feature>
<feature type="transmembrane region" description="Helical" evidence="8">
    <location>
        <begin position="150"/>
        <end position="170"/>
    </location>
</feature>
<evidence type="ECO:0000256" key="2">
    <source>
        <dbReference type="ARBA" id="ARBA00009773"/>
    </source>
</evidence>
<feature type="transmembrane region" description="Helical" evidence="8">
    <location>
        <begin position="27"/>
        <end position="45"/>
    </location>
</feature>
<evidence type="ECO:0000256" key="1">
    <source>
        <dbReference type="ARBA" id="ARBA00004651"/>
    </source>
</evidence>
<keyword evidence="5 8" id="KW-0812">Transmembrane</keyword>
<feature type="transmembrane region" description="Helical" evidence="8">
    <location>
        <begin position="57"/>
        <end position="82"/>
    </location>
</feature>
<dbReference type="EMBL" id="WXFA01000051">
    <property type="protein sequence ID" value="MBM3095669.1"/>
    <property type="molecule type" value="Genomic_DNA"/>
</dbReference>
<organism evidence="9 10">
    <name type="scientific">Ensifer canadensis</name>
    <dbReference type="NCBI Taxonomy" id="555315"/>
    <lineage>
        <taxon>Bacteria</taxon>
        <taxon>Pseudomonadati</taxon>
        <taxon>Pseudomonadota</taxon>
        <taxon>Alphaproteobacteria</taxon>
        <taxon>Hyphomicrobiales</taxon>
        <taxon>Rhizobiaceae</taxon>
        <taxon>Sinorhizobium/Ensifer group</taxon>
        <taxon>Ensifer</taxon>
    </lineage>
</organism>
<evidence type="ECO:0000256" key="7">
    <source>
        <dbReference type="ARBA" id="ARBA00023136"/>
    </source>
</evidence>
<dbReference type="RefSeq" id="WP_057224345.1">
    <property type="nucleotide sequence ID" value="NZ_CP083371.1"/>
</dbReference>
<accession>A0AAW4FWM6</accession>
<comment type="similarity">
    <text evidence="2">Belongs to the autoinducer-2 exporter (AI-2E) (TC 2.A.86) family.</text>
</comment>
<dbReference type="Proteomes" id="UP000744980">
    <property type="component" value="Unassembled WGS sequence"/>
</dbReference>
<reference evidence="9 10" key="1">
    <citation type="submission" date="2020-01" db="EMBL/GenBank/DDBJ databases">
        <title>Draft genome assembly of Ensifer adhaerens T173.</title>
        <authorList>
            <person name="Craig J.E."/>
            <person name="Stinchcombe J.R."/>
        </authorList>
    </citation>
    <scope>NUCLEOTIDE SEQUENCE [LARGE SCALE GENOMIC DNA]</scope>
    <source>
        <strain evidence="9 10">T173</strain>
    </source>
</reference>
<feature type="transmembrane region" description="Helical" evidence="8">
    <location>
        <begin position="202"/>
        <end position="223"/>
    </location>
</feature>
<evidence type="ECO:0000256" key="3">
    <source>
        <dbReference type="ARBA" id="ARBA00022448"/>
    </source>
</evidence>
<evidence type="ECO:0000313" key="9">
    <source>
        <dbReference type="EMBL" id="MBM3095669.1"/>
    </source>
</evidence>
<dbReference type="InterPro" id="IPR002549">
    <property type="entry name" value="AI-2E-like"/>
</dbReference>
<dbReference type="GO" id="GO:0005886">
    <property type="term" value="C:plasma membrane"/>
    <property type="evidence" value="ECO:0007669"/>
    <property type="project" value="UniProtKB-SubCell"/>
</dbReference>
<dbReference type="Pfam" id="PF01594">
    <property type="entry name" value="AI-2E_transport"/>
    <property type="match status" value="1"/>
</dbReference>
<comment type="subcellular location">
    <subcellularLocation>
        <location evidence="1">Cell membrane</location>
        <topology evidence="1">Multi-pass membrane protein</topology>
    </subcellularLocation>
</comment>
<dbReference type="AlphaFoldDB" id="A0AAW4FWM6"/>
<keyword evidence="4" id="KW-1003">Cell membrane</keyword>
<protein>
    <submittedName>
        <fullName evidence="9">AI-2E family transporter</fullName>
    </submittedName>
</protein>
<keyword evidence="6 8" id="KW-1133">Transmembrane helix</keyword>
<evidence type="ECO:0000313" key="10">
    <source>
        <dbReference type="Proteomes" id="UP000744980"/>
    </source>
</evidence>
<gene>
    <name evidence="9" type="ORF">GFB56_33675</name>
</gene>
<dbReference type="PANTHER" id="PTHR21716:SF53">
    <property type="entry name" value="PERMEASE PERM-RELATED"/>
    <property type="match status" value="1"/>
</dbReference>